<evidence type="ECO:0000313" key="2">
    <source>
        <dbReference type="Proteomes" id="UP000004483"/>
    </source>
</evidence>
<dbReference type="HOGENOM" id="CLU_3262313_0_0_9"/>
<proteinExistence type="predicted"/>
<accession>C2EVL8</accession>
<comment type="caution">
    <text evidence="1">The sequence shown here is derived from an EMBL/GenBank/DDBJ whole genome shotgun (WGS) entry which is preliminary data.</text>
</comment>
<dbReference type="STRING" id="1423814.HMPREF0549_1504"/>
<reference evidence="1 2" key="1">
    <citation type="submission" date="2009-01" db="EMBL/GenBank/DDBJ databases">
        <authorList>
            <person name="Qin X."/>
            <person name="Bachman B."/>
            <person name="Battles P."/>
            <person name="Bell A."/>
            <person name="Bess C."/>
            <person name="Bickham C."/>
            <person name="Chaboub L."/>
            <person name="Chen D."/>
            <person name="Coyle M."/>
            <person name="Deiros D.R."/>
            <person name="Dinh H."/>
            <person name="Forbes L."/>
            <person name="Fowler G."/>
            <person name="Francisco L."/>
            <person name="Fu Q."/>
            <person name="Gubbala S."/>
            <person name="Hale W."/>
            <person name="Han Y."/>
            <person name="Hemphill L."/>
            <person name="Highlander S.K."/>
            <person name="Hirani K."/>
            <person name="Hogues M."/>
            <person name="Jackson L."/>
            <person name="Jakkamsetti A."/>
            <person name="Javaid M."/>
            <person name="Jiang H."/>
            <person name="Korchina V."/>
            <person name="Kovar C."/>
            <person name="Lara F."/>
            <person name="Lee S."/>
            <person name="Mata R."/>
            <person name="Mathew T."/>
            <person name="Moen C."/>
            <person name="Morales K."/>
            <person name="Munidasa M."/>
            <person name="Nazareth L."/>
            <person name="Ngo R."/>
            <person name="Nguyen L."/>
            <person name="Okwuonu G."/>
            <person name="Ongeri F."/>
            <person name="Patil S."/>
            <person name="Petrosino J."/>
            <person name="Pham C."/>
            <person name="Pham P."/>
            <person name="Pu L.-L."/>
            <person name="Puazo M."/>
            <person name="Raj R."/>
            <person name="Reid J."/>
            <person name="Rouhana J."/>
            <person name="Saada N."/>
            <person name="Shang Y."/>
            <person name="Simmons D."/>
            <person name="Thornton R."/>
            <person name="Warren J."/>
            <person name="Weissenberger G."/>
            <person name="Zhang J."/>
            <person name="Zhang L."/>
            <person name="Zhou C."/>
            <person name="Zhu D."/>
            <person name="Muzny D."/>
            <person name="Worley K."/>
            <person name="Gibbs R."/>
        </authorList>
    </citation>
    <scope>NUCLEOTIDE SEQUENCE [LARGE SCALE GENOMIC DNA]</scope>
    <source>
        <strain evidence="1 2">ATCC 49540</strain>
    </source>
</reference>
<feature type="non-terminal residue" evidence="1">
    <location>
        <position position="42"/>
    </location>
</feature>
<dbReference type="AlphaFoldDB" id="C2EVL8"/>
<gene>
    <name evidence="1" type="ORF">HMPREF0549_1504</name>
</gene>
<dbReference type="EMBL" id="ACGV01000156">
    <property type="protein sequence ID" value="EEJ40051.1"/>
    <property type="molecule type" value="Genomic_DNA"/>
</dbReference>
<name>C2EVL8_9LACO</name>
<evidence type="ECO:0000313" key="1">
    <source>
        <dbReference type="EMBL" id="EEJ40051.1"/>
    </source>
</evidence>
<sequence length="42" mass="5259">MWVARYRKYEVQGLEICSLKYDYYDDFKLTILNLENTRLRTH</sequence>
<dbReference type="Proteomes" id="UP000004483">
    <property type="component" value="Unassembled WGS sequence"/>
</dbReference>
<protein>
    <submittedName>
        <fullName evidence="1">Uncharacterized protein</fullName>
    </submittedName>
</protein>
<organism evidence="1 2">
    <name type="scientific">Limosilactobacillus vaginalis DSM 5837 = ATCC 49540</name>
    <dbReference type="NCBI Taxonomy" id="1423814"/>
    <lineage>
        <taxon>Bacteria</taxon>
        <taxon>Bacillati</taxon>
        <taxon>Bacillota</taxon>
        <taxon>Bacilli</taxon>
        <taxon>Lactobacillales</taxon>
        <taxon>Lactobacillaceae</taxon>
        <taxon>Limosilactobacillus</taxon>
    </lineage>
</organism>